<feature type="domain" description="FecR N-terminal" evidence="2">
    <location>
        <begin position="15"/>
        <end position="56"/>
    </location>
</feature>
<dbReference type="Gene3D" id="3.55.50.30">
    <property type="match status" value="1"/>
</dbReference>
<dbReference type="InterPro" id="IPR032623">
    <property type="entry name" value="FecR_N"/>
</dbReference>
<evidence type="ECO:0000313" key="3">
    <source>
        <dbReference type="EMBL" id="MFC7286800.1"/>
    </source>
</evidence>
<organism evidence="3 4">
    <name type="scientific">Herminiimonas glaciei</name>
    <dbReference type="NCBI Taxonomy" id="523788"/>
    <lineage>
        <taxon>Bacteria</taxon>
        <taxon>Pseudomonadati</taxon>
        <taxon>Pseudomonadota</taxon>
        <taxon>Betaproteobacteria</taxon>
        <taxon>Burkholderiales</taxon>
        <taxon>Oxalobacteraceae</taxon>
        <taxon>Herminiimonas</taxon>
    </lineage>
</organism>
<evidence type="ECO:0000259" key="2">
    <source>
        <dbReference type="Pfam" id="PF16220"/>
    </source>
</evidence>
<evidence type="ECO:0000259" key="1">
    <source>
        <dbReference type="Pfam" id="PF04773"/>
    </source>
</evidence>
<dbReference type="PANTHER" id="PTHR30273">
    <property type="entry name" value="PERIPLASMIC SIGNAL SENSOR AND SIGMA FACTOR ACTIVATOR FECR-RELATED"/>
    <property type="match status" value="1"/>
</dbReference>
<name>A0ABW2I720_9BURK</name>
<proteinExistence type="predicted"/>
<dbReference type="InterPro" id="IPR012373">
    <property type="entry name" value="Ferrdict_sens_TM"/>
</dbReference>
<comment type="caution">
    <text evidence="3">The sequence shown here is derived from an EMBL/GenBank/DDBJ whole genome shotgun (WGS) entry which is preliminary data.</text>
</comment>
<gene>
    <name evidence="3" type="ORF">ACFQPC_02010</name>
</gene>
<dbReference type="Gene3D" id="2.60.120.1440">
    <property type="match status" value="1"/>
</dbReference>
<dbReference type="PANTHER" id="PTHR30273:SF2">
    <property type="entry name" value="PROTEIN FECR"/>
    <property type="match status" value="1"/>
</dbReference>
<protein>
    <submittedName>
        <fullName evidence="3">FecR family protein</fullName>
    </submittedName>
</protein>
<dbReference type="RefSeq" id="WP_382269977.1">
    <property type="nucleotide sequence ID" value="NZ_JBHTBU010000001.1"/>
</dbReference>
<dbReference type="InterPro" id="IPR006860">
    <property type="entry name" value="FecR"/>
</dbReference>
<dbReference type="Proteomes" id="UP001596542">
    <property type="component" value="Unassembled WGS sequence"/>
</dbReference>
<dbReference type="Pfam" id="PF16220">
    <property type="entry name" value="DUF4880"/>
    <property type="match status" value="1"/>
</dbReference>
<accession>A0ABW2I720</accession>
<sequence>MNKKTMTADDMAIQREAQAWVVRLASHAVTEDDAHAFRQWCAQNRAHATAFSQARSVWSAMRPAAMQLKQHEAIRQDAAAGMRKGRRAFLGGAVAASVAYLAFRPPMELWPSLGEVAAGFAADYQTATGEQRSVAMSDGLLVQMNTQTRINVQANVNNETGLELLSGEAEIQTDFHKENRVTVVAGGGVVSALRARFNIRYTGNNVCVTCVQGRVQVGQAIHRVTLDAGQQLSYRADDFGVPQAVNTSNVTAWRKRMLVFNQVALSEVVAEVNRYRPGKLILRSEELGRSKVQASFSIDRLDDVIALIRDAYGADVTQLPGGIVLLRKATA</sequence>
<evidence type="ECO:0000313" key="4">
    <source>
        <dbReference type="Proteomes" id="UP001596542"/>
    </source>
</evidence>
<feature type="domain" description="FecR protein" evidence="1">
    <location>
        <begin position="123"/>
        <end position="216"/>
    </location>
</feature>
<dbReference type="Pfam" id="PF04773">
    <property type="entry name" value="FecR"/>
    <property type="match status" value="1"/>
</dbReference>
<dbReference type="PIRSF" id="PIRSF018266">
    <property type="entry name" value="FecR"/>
    <property type="match status" value="1"/>
</dbReference>
<reference evidence="4" key="1">
    <citation type="journal article" date="2019" name="Int. J. Syst. Evol. Microbiol.">
        <title>The Global Catalogue of Microorganisms (GCM) 10K type strain sequencing project: providing services to taxonomists for standard genome sequencing and annotation.</title>
        <authorList>
            <consortium name="The Broad Institute Genomics Platform"/>
            <consortium name="The Broad Institute Genome Sequencing Center for Infectious Disease"/>
            <person name="Wu L."/>
            <person name="Ma J."/>
        </authorList>
    </citation>
    <scope>NUCLEOTIDE SEQUENCE [LARGE SCALE GENOMIC DNA]</scope>
    <source>
        <strain evidence="4">KACC 12508</strain>
    </source>
</reference>
<dbReference type="EMBL" id="JBHTBU010000001">
    <property type="protein sequence ID" value="MFC7286800.1"/>
    <property type="molecule type" value="Genomic_DNA"/>
</dbReference>
<keyword evidence="4" id="KW-1185">Reference proteome</keyword>